<evidence type="ECO:0000256" key="2">
    <source>
        <dbReference type="RuleBase" id="RU361183"/>
    </source>
</evidence>
<evidence type="ECO:0000313" key="5">
    <source>
        <dbReference type="Proteomes" id="UP000094527"/>
    </source>
</evidence>
<evidence type="ECO:0000259" key="3">
    <source>
        <dbReference type="PROSITE" id="PS51864"/>
    </source>
</evidence>
<keyword evidence="2" id="KW-0732">Signal</keyword>
<accession>A0A1D2M924</accession>
<feature type="binding site" evidence="1">
    <location>
        <position position="157"/>
    </location>
    <ligand>
        <name>Zn(2+)</name>
        <dbReference type="ChEBI" id="CHEBI:29105"/>
        <note>catalytic</note>
    </ligand>
</feature>
<sequence>MCRKKNKSDWLLVILVQLVLIFNLGNCYTCETQDDWLSGSIRIQQIARDSQSNVVFSLQHISNQTWETWPNGVVTYKLHSSLTLEDTSEVLKAFDEFQKRTCIKFEPWQEGEIDFVSIEVDDNVCGFANVCKIGGPQVAKFGKNCRNMKTMVHQLAHALCFGHEHQRGDRDQSDLEICMFA</sequence>
<comment type="caution">
    <text evidence="1">Lacks conserved residue(s) required for the propagation of feature annotation.</text>
</comment>
<organism evidence="4 5">
    <name type="scientific">Orchesella cincta</name>
    <name type="common">Springtail</name>
    <name type="synonym">Podura cincta</name>
    <dbReference type="NCBI Taxonomy" id="48709"/>
    <lineage>
        <taxon>Eukaryota</taxon>
        <taxon>Metazoa</taxon>
        <taxon>Ecdysozoa</taxon>
        <taxon>Arthropoda</taxon>
        <taxon>Hexapoda</taxon>
        <taxon>Collembola</taxon>
        <taxon>Entomobryomorpha</taxon>
        <taxon>Entomobryoidea</taxon>
        <taxon>Orchesellidae</taxon>
        <taxon>Orchesellinae</taxon>
        <taxon>Orchesella</taxon>
    </lineage>
</organism>
<comment type="caution">
    <text evidence="4">The sequence shown here is derived from an EMBL/GenBank/DDBJ whole genome shotgun (WGS) entry which is preliminary data.</text>
</comment>
<dbReference type="EMBL" id="LJIJ01002645">
    <property type="protein sequence ID" value="ODM89431.1"/>
    <property type="molecule type" value="Genomic_DNA"/>
</dbReference>
<keyword evidence="1 2" id="KW-0862">Zinc</keyword>
<reference evidence="4 5" key="1">
    <citation type="journal article" date="2016" name="Genome Biol. Evol.">
        <title>Gene Family Evolution Reflects Adaptation to Soil Environmental Stressors in the Genome of the Collembolan Orchesella cincta.</title>
        <authorList>
            <person name="Faddeeva-Vakhrusheva A."/>
            <person name="Derks M.F."/>
            <person name="Anvar S.Y."/>
            <person name="Agamennone V."/>
            <person name="Suring W."/>
            <person name="Smit S."/>
            <person name="van Straalen N.M."/>
            <person name="Roelofs D."/>
        </authorList>
    </citation>
    <scope>NUCLEOTIDE SEQUENCE [LARGE SCALE GENOMIC DNA]</scope>
    <source>
        <tissue evidence="4">Mixed pool</tissue>
    </source>
</reference>
<evidence type="ECO:0000313" key="4">
    <source>
        <dbReference type="EMBL" id="ODM89431.1"/>
    </source>
</evidence>
<proteinExistence type="predicted"/>
<dbReference type="GO" id="GO:0008270">
    <property type="term" value="F:zinc ion binding"/>
    <property type="evidence" value="ECO:0007669"/>
    <property type="project" value="UniProtKB-UniRule"/>
</dbReference>
<dbReference type="EC" id="3.4.24.-" evidence="2"/>
<keyword evidence="5" id="KW-1185">Reference proteome</keyword>
<keyword evidence="2" id="KW-0645">Protease</keyword>
<dbReference type="OrthoDB" id="291007at2759"/>
<dbReference type="PROSITE" id="PS51864">
    <property type="entry name" value="ASTACIN"/>
    <property type="match status" value="1"/>
</dbReference>
<dbReference type="SUPFAM" id="SSF55486">
    <property type="entry name" value="Metalloproteases ('zincins'), catalytic domain"/>
    <property type="match status" value="1"/>
</dbReference>
<feature type="signal peptide" evidence="2">
    <location>
        <begin position="1"/>
        <end position="27"/>
    </location>
</feature>
<feature type="binding site" evidence="1">
    <location>
        <position position="163"/>
    </location>
    <ligand>
        <name>Zn(2+)</name>
        <dbReference type="ChEBI" id="CHEBI:29105"/>
        <note>catalytic</note>
    </ligand>
</feature>
<feature type="domain" description="Peptidase M12A" evidence="3">
    <location>
        <begin position="59"/>
        <end position="181"/>
    </location>
</feature>
<name>A0A1D2M924_ORCCI</name>
<dbReference type="SMART" id="SM00235">
    <property type="entry name" value="ZnMc"/>
    <property type="match status" value="1"/>
</dbReference>
<dbReference type="PRINTS" id="PR00480">
    <property type="entry name" value="ASTACIN"/>
</dbReference>
<gene>
    <name evidence="4" type="ORF">Ocin01_17250</name>
</gene>
<evidence type="ECO:0000256" key="1">
    <source>
        <dbReference type="PROSITE-ProRule" id="PRU01211"/>
    </source>
</evidence>
<dbReference type="InterPro" id="IPR024079">
    <property type="entry name" value="MetalloPept_cat_dom_sf"/>
</dbReference>
<feature type="binding site" evidence="1">
    <location>
        <position position="153"/>
    </location>
    <ligand>
        <name>Zn(2+)</name>
        <dbReference type="ChEBI" id="CHEBI:29105"/>
        <note>catalytic</note>
    </ligand>
</feature>
<dbReference type="PANTHER" id="PTHR10127">
    <property type="entry name" value="DISCOIDIN, CUB, EGF, LAMININ , AND ZINC METALLOPROTEASE DOMAIN CONTAINING"/>
    <property type="match status" value="1"/>
</dbReference>
<dbReference type="PANTHER" id="PTHR10127:SF850">
    <property type="entry name" value="METALLOENDOPEPTIDASE"/>
    <property type="match status" value="1"/>
</dbReference>
<dbReference type="Pfam" id="PF01400">
    <property type="entry name" value="Astacin"/>
    <property type="match status" value="1"/>
</dbReference>
<dbReference type="Gene3D" id="3.40.390.10">
    <property type="entry name" value="Collagenase (Catalytic Domain)"/>
    <property type="match status" value="1"/>
</dbReference>
<keyword evidence="2" id="KW-0378">Hydrolase</keyword>
<dbReference type="InterPro" id="IPR006026">
    <property type="entry name" value="Peptidase_Metallo"/>
</dbReference>
<feature type="chain" id="PRO_5008811317" description="Metalloendopeptidase" evidence="2">
    <location>
        <begin position="28"/>
        <end position="181"/>
    </location>
</feature>
<dbReference type="GO" id="GO:0004222">
    <property type="term" value="F:metalloendopeptidase activity"/>
    <property type="evidence" value="ECO:0007669"/>
    <property type="project" value="UniProtKB-UniRule"/>
</dbReference>
<dbReference type="InterPro" id="IPR001506">
    <property type="entry name" value="Peptidase_M12A"/>
</dbReference>
<dbReference type="GO" id="GO:0006508">
    <property type="term" value="P:proteolysis"/>
    <property type="evidence" value="ECO:0007669"/>
    <property type="project" value="UniProtKB-KW"/>
</dbReference>
<comment type="cofactor">
    <cofactor evidence="1 2">
        <name>Zn(2+)</name>
        <dbReference type="ChEBI" id="CHEBI:29105"/>
    </cofactor>
    <text evidence="1 2">Binds 1 zinc ion per subunit.</text>
</comment>
<dbReference type="AlphaFoldDB" id="A0A1D2M924"/>
<protein>
    <recommendedName>
        <fullName evidence="2">Metalloendopeptidase</fullName>
        <ecNumber evidence="2">3.4.24.-</ecNumber>
    </recommendedName>
</protein>
<dbReference type="Proteomes" id="UP000094527">
    <property type="component" value="Unassembled WGS sequence"/>
</dbReference>
<keyword evidence="1 2" id="KW-0479">Metal-binding</keyword>
<dbReference type="STRING" id="48709.A0A1D2M924"/>
<keyword evidence="2" id="KW-0482">Metalloprotease</keyword>